<gene>
    <name evidence="1" type="ORF">DFQ05_2172</name>
</gene>
<protein>
    <submittedName>
        <fullName evidence="1">Uncharacterized protein</fullName>
    </submittedName>
</protein>
<sequence>MYIKNKRDNNKIEDFGSYQTLFLIEFFYFEIAYSSYTNY</sequence>
<evidence type="ECO:0000313" key="2">
    <source>
        <dbReference type="Proteomes" id="UP000295714"/>
    </source>
</evidence>
<reference evidence="1 2" key="1">
    <citation type="journal article" date="2015" name="Stand. Genomic Sci.">
        <title>Genomic Encyclopedia of Bacterial and Archaeal Type Strains, Phase III: the genomes of soil and plant-associated and newly described type strains.</title>
        <authorList>
            <person name="Whitman W.B."/>
            <person name="Woyke T."/>
            <person name="Klenk H.P."/>
            <person name="Zhou Y."/>
            <person name="Lilburn T.G."/>
            <person name="Beck B.J."/>
            <person name="De Vos P."/>
            <person name="Vandamme P."/>
            <person name="Eisen J.A."/>
            <person name="Garrity G."/>
            <person name="Hugenholtz P."/>
            <person name="Kyrpides N.C."/>
        </authorList>
    </citation>
    <scope>NUCLEOTIDE SEQUENCE [LARGE SCALE GENOMIC DNA]</scope>
    <source>
        <strain evidence="1 2">CECT 8445</strain>
    </source>
</reference>
<comment type="caution">
    <text evidence="1">The sequence shown here is derived from an EMBL/GenBank/DDBJ whole genome shotgun (WGS) entry which is preliminary data.</text>
</comment>
<name>A0A4R1KPC7_9FLAO</name>
<dbReference type="EMBL" id="SMGI01000003">
    <property type="protein sequence ID" value="TCK66886.1"/>
    <property type="molecule type" value="Genomic_DNA"/>
</dbReference>
<dbReference type="AlphaFoldDB" id="A0A4R1KPC7"/>
<dbReference type="Proteomes" id="UP000295714">
    <property type="component" value="Unassembled WGS sequence"/>
</dbReference>
<proteinExistence type="predicted"/>
<evidence type="ECO:0000313" key="1">
    <source>
        <dbReference type="EMBL" id="TCK66886.1"/>
    </source>
</evidence>
<accession>A0A4R1KPC7</accession>
<keyword evidence="2" id="KW-1185">Reference proteome</keyword>
<organism evidence="1 2">
    <name type="scientific">Winogradskyella wandonensis</name>
    <dbReference type="NCBI Taxonomy" id="1442586"/>
    <lineage>
        <taxon>Bacteria</taxon>
        <taxon>Pseudomonadati</taxon>
        <taxon>Bacteroidota</taxon>
        <taxon>Flavobacteriia</taxon>
        <taxon>Flavobacteriales</taxon>
        <taxon>Flavobacteriaceae</taxon>
        <taxon>Winogradskyella</taxon>
    </lineage>
</organism>